<evidence type="ECO:0000256" key="3">
    <source>
        <dbReference type="ARBA" id="ARBA00004613"/>
    </source>
</evidence>
<dbReference type="Proteomes" id="UP001259832">
    <property type="component" value="Unassembled WGS sequence"/>
</dbReference>
<keyword evidence="6" id="KW-0964">Secreted</keyword>
<comment type="function">
    <text evidence="10">Pectinolytic enzyme consist of four classes of enzymes: pectin lyase, polygalacturonase, pectin methylesterase and rhamnogalacturonase. Among pectinolytic enzymes, pectin lyase is the most important in depolymerization of pectin, since it cleaves internal glycosidic bonds of highly methylated pectins. Favors pectate, the anion, over pectin, the methyl ester.</text>
</comment>
<dbReference type="GO" id="GO:0045490">
    <property type="term" value="P:pectin catabolic process"/>
    <property type="evidence" value="ECO:0007669"/>
    <property type="project" value="TreeGrafter"/>
</dbReference>
<dbReference type="Gene3D" id="2.160.20.10">
    <property type="entry name" value="Single-stranded right-handed beta-helix, Pectin lyase-like"/>
    <property type="match status" value="1"/>
</dbReference>
<dbReference type="GO" id="GO:0005576">
    <property type="term" value="C:extracellular region"/>
    <property type="evidence" value="ECO:0007669"/>
    <property type="project" value="UniProtKB-SubCell"/>
</dbReference>
<evidence type="ECO:0000313" key="13">
    <source>
        <dbReference type="Proteomes" id="UP001259832"/>
    </source>
</evidence>
<comment type="catalytic activity">
    <reaction evidence="1">
        <text>Eliminative cleavage of (1-&gt;4)-alpha-D-galacturonan to give oligosaccharides with 4-deoxy-alpha-D-galact-4-enuronosyl groups at their non-reducing ends.</text>
        <dbReference type="EC" id="4.2.2.2"/>
    </reaction>
</comment>
<evidence type="ECO:0000256" key="11">
    <source>
        <dbReference type="ARBA" id="ARBA00039895"/>
    </source>
</evidence>
<evidence type="ECO:0000256" key="7">
    <source>
        <dbReference type="ARBA" id="ARBA00022729"/>
    </source>
</evidence>
<comment type="subcellular location">
    <subcellularLocation>
        <location evidence="3">Secreted</location>
    </subcellularLocation>
</comment>
<dbReference type="Pfam" id="PF03211">
    <property type="entry name" value="Pectate_lyase"/>
    <property type="match status" value="1"/>
</dbReference>
<dbReference type="InterPro" id="IPR012334">
    <property type="entry name" value="Pectin_lyas_fold"/>
</dbReference>
<evidence type="ECO:0000256" key="8">
    <source>
        <dbReference type="ARBA" id="ARBA00022837"/>
    </source>
</evidence>
<dbReference type="EC" id="4.2.2.2" evidence="5"/>
<gene>
    <name evidence="12" type="ORF">P3T76_004447</name>
</gene>
<evidence type="ECO:0000256" key="10">
    <source>
        <dbReference type="ARBA" id="ARBA00025679"/>
    </source>
</evidence>
<keyword evidence="8" id="KW-0106">Calcium</keyword>
<dbReference type="InterPro" id="IPR004898">
    <property type="entry name" value="Pectate_lyase_PlyH/PlyE-like"/>
</dbReference>
<evidence type="ECO:0000256" key="6">
    <source>
        <dbReference type="ARBA" id="ARBA00022525"/>
    </source>
</evidence>
<keyword evidence="7" id="KW-0732">Signal</keyword>
<dbReference type="PANTHER" id="PTHR33407">
    <property type="entry name" value="PECTATE LYASE F-RELATED"/>
    <property type="match status" value="1"/>
</dbReference>
<dbReference type="SUPFAM" id="SSF51126">
    <property type="entry name" value="Pectin lyase-like"/>
    <property type="match status" value="1"/>
</dbReference>
<reference evidence="12" key="1">
    <citation type="submission" date="2023-08" db="EMBL/GenBank/DDBJ databases">
        <title>Reference Genome Resource for the Citrus Pathogen Phytophthora citrophthora.</title>
        <authorList>
            <person name="Moller H."/>
            <person name="Coetzee B."/>
            <person name="Rose L.J."/>
            <person name="Van Niekerk J.M."/>
        </authorList>
    </citation>
    <scope>NUCLEOTIDE SEQUENCE</scope>
    <source>
        <strain evidence="12">STE-U-9442</strain>
    </source>
</reference>
<keyword evidence="9 12" id="KW-0456">Lyase</keyword>
<name>A0AAD9GTX6_9STRA</name>
<evidence type="ECO:0000313" key="12">
    <source>
        <dbReference type="EMBL" id="KAK1944535.1"/>
    </source>
</evidence>
<comment type="caution">
    <text evidence="12">The sequence shown here is derived from an EMBL/GenBank/DDBJ whole genome shotgun (WGS) entry which is preliminary data.</text>
</comment>
<evidence type="ECO:0000256" key="9">
    <source>
        <dbReference type="ARBA" id="ARBA00023239"/>
    </source>
</evidence>
<dbReference type="EMBL" id="JASMQC010000006">
    <property type="protein sequence ID" value="KAK1944535.1"/>
    <property type="molecule type" value="Genomic_DNA"/>
</dbReference>
<dbReference type="AlphaFoldDB" id="A0AAD9GTX6"/>
<dbReference type="InterPro" id="IPR011050">
    <property type="entry name" value="Pectin_lyase_fold/virulence"/>
</dbReference>
<keyword evidence="13" id="KW-1185">Reference proteome</keyword>
<evidence type="ECO:0000256" key="5">
    <source>
        <dbReference type="ARBA" id="ARBA00012272"/>
    </source>
</evidence>
<evidence type="ECO:0000256" key="2">
    <source>
        <dbReference type="ARBA" id="ARBA00001913"/>
    </source>
</evidence>
<organism evidence="12 13">
    <name type="scientific">Phytophthora citrophthora</name>
    <dbReference type="NCBI Taxonomy" id="4793"/>
    <lineage>
        <taxon>Eukaryota</taxon>
        <taxon>Sar</taxon>
        <taxon>Stramenopiles</taxon>
        <taxon>Oomycota</taxon>
        <taxon>Peronosporomycetes</taxon>
        <taxon>Peronosporales</taxon>
        <taxon>Peronosporaceae</taxon>
        <taxon>Phytophthora</taxon>
    </lineage>
</organism>
<accession>A0AAD9GTX6</accession>
<protein>
    <recommendedName>
        <fullName evidence="11">Probable pectate lyase F</fullName>
        <ecNumber evidence="5">4.2.2.2</ecNumber>
    </recommendedName>
</protein>
<comment type="similarity">
    <text evidence="4">Belongs to the polysaccharide lyase 3 family.</text>
</comment>
<sequence length="282" mass="29605">MEMNEISDDITFDSVESPLELGQEGRKLAGTEVNTELWAENYTPGEVTTAQDEERAIGLWPTSKGMVPLTKPRTVGPSTPFDGGMKTYKRSNVAFKSGAKMTRANAVFVVQAGGTLSNVIIAGGGGVFCETHNCALVNVWFKDSVQGALHVNSGTGITTITGGGARNVARRIIFGQASGTVVVSGGFYMENSGRLFESCGTCGPVKRGVIVDGVTSVNPTAELLRMNANYNDRGTISKATITTSMANYPVCTRFNGGATPRKVGNGAVAPVCSYTKAAVTIK</sequence>
<evidence type="ECO:0000256" key="4">
    <source>
        <dbReference type="ARBA" id="ARBA00006463"/>
    </source>
</evidence>
<evidence type="ECO:0000256" key="1">
    <source>
        <dbReference type="ARBA" id="ARBA00000695"/>
    </source>
</evidence>
<comment type="cofactor">
    <cofactor evidence="2">
        <name>Ca(2+)</name>
        <dbReference type="ChEBI" id="CHEBI:29108"/>
    </cofactor>
</comment>
<dbReference type="GO" id="GO:0030570">
    <property type="term" value="F:pectate lyase activity"/>
    <property type="evidence" value="ECO:0007669"/>
    <property type="project" value="UniProtKB-EC"/>
</dbReference>
<proteinExistence type="inferred from homology"/>
<dbReference type="PANTHER" id="PTHR33407:SF9">
    <property type="entry name" value="PECTATE LYASE F-RELATED"/>
    <property type="match status" value="1"/>
</dbReference>